<evidence type="ECO:0000256" key="7">
    <source>
        <dbReference type="ARBA" id="ARBA00023180"/>
    </source>
</evidence>
<feature type="signal peptide" evidence="8">
    <location>
        <begin position="1"/>
        <end position="19"/>
    </location>
</feature>
<evidence type="ECO:0000313" key="10">
    <source>
        <dbReference type="Proteomes" id="UP001562425"/>
    </source>
</evidence>
<keyword evidence="5" id="KW-0964">Secreted</keyword>
<feature type="chain" id="PRO_5044769596" description="Protein yellow" evidence="8">
    <location>
        <begin position="20"/>
        <end position="85"/>
    </location>
</feature>
<keyword evidence="10" id="KW-1185">Reference proteome</keyword>
<comment type="similarity">
    <text evidence="3">Belongs to the major royal jelly protein family.</text>
</comment>
<evidence type="ECO:0000256" key="5">
    <source>
        <dbReference type="ARBA" id="ARBA00022525"/>
    </source>
</evidence>
<dbReference type="Gene3D" id="2.120.10.30">
    <property type="entry name" value="TolB, C-terminal domain"/>
    <property type="match status" value="1"/>
</dbReference>
<dbReference type="InterPro" id="IPR011042">
    <property type="entry name" value="6-blade_b-propeller_TolB-like"/>
</dbReference>
<evidence type="ECO:0000313" key="9">
    <source>
        <dbReference type="EMBL" id="KAL1381027.1"/>
    </source>
</evidence>
<keyword evidence="6 8" id="KW-0732">Signal</keyword>
<dbReference type="PANTHER" id="PTHR10009:SF14">
    <property type="entry name" value="PROTEIN YELLOW"/>
    <property type="match status" value="1"/>
</dbReference>
<evidence type="ECO:0000256" key="4">
    <source>
        <dbReference type="ARBA" id="ARBA00014360"/>
    </source>
</evidence>
<evidence type="ECO:0000256" key="3">
    <source>
        <dbReference type="ARBA" id="ARBA00009127"/>
    </source>
</evidence>
<dbReference type="GO" id="GO:0005576">
    <property type="term" value="C:extracellular region"/>
    <property type="evidence" value="ECO:0007669"/>
    <property type="project" value="UniProtKB-SubCell"/>
</dbReference>
<comment type="subcellular location">
    <subcellularLocation>
        <location evidence="2">Secreted</location>
    </subcellularLocation>
</comment>
<comment type="caution">
    <text evidence="9">The sequence shown here is derived from an EMBL/GenBank/DDBJ whole genome shotgun (WGS) entry which is preliminary data.</text>
</comment>
<proteinExistence type="inferred from homology"/>
<evidence type="ECO:0000256" key="6">
    <source>
        <dbReference type="ARBA" id="ARBA00022729"/>
    </source>
</evidence>
<evidence type="ECO:0000256" key="1">
    <source>
        <dbReference type="ARBA" id="ARBA00002855"/>
    </source>
</evidence>
<evidence type="ECO:0000256" key="8">
    <source>
        <dbReference type="SAM" id="SignalP"/>
    </source>
</evidence>
<dbReference type="InterPro" id="IPR017996">
    <property type="entry name" value="MRJP/yellow-related"/>
</dbReference>
<protein>
    <recommendedName>
        <fullName evidence="4">Protein yellow</fullName>
    </recommendedName>
</protein>
<organism evidence="9 10">
    <name type="scientific">Culex pipiens pipiens</name>
    <name type="common">Northern house mosquito</name>
    <dbReference type="NCBI Taxonomy" id="38569"/>
    <lineage>
        <taxon>Eukaryota</taxon>
        <taxon>Metazoa</taxon>
        <taxon>Ecdysozoa</taxon>
        <taxon>Arthropoda</taxon>
        <taxon>Hexapoda</taxon>
        <taxon>Insecta</taxon>
        <taxon>Pterygota</taxon>
        <taxon>Neoptera</taxon>
        <taxon>Endopterygota</taxon>
        <taxon>Diptera</taxon>
        <taxon>Nematocera</taxon>
        <taxon>Culicoidea</taxon>
        <taxon>Culicidae</taxon>
        <taxon>Culicinae</taxon>
        <taxon>Culicini</taxon>
        <taxon>Culex</taxon>
        <taxon>Culex</taxon>
    </lineage>
</organism>
<keyword evidence="7" id="KW-0325">Glycoprotein</keyword>
<dbReference type="Proteomes" id="UP001562425">
    <property type="component" value="Unassembled WGS sequence"/>
</dbReference>
<dbReference type="EMBL" id="JBEHCU010008840">
    <property type="protein sequence ID" value="KAL1381027.1"/>
    <property type="molecule type" value="Genomic_DNA"/>
</dbReference>
<sequence length="85" mass="9750">MRQFVTVLALVGLCAMAGAVSKLQERYNWKQLDFVFPNQRLKQQALASGDYVPTNGLPVGIERWENKLFVSVPRWKDVGFNKNCY</sequence>
<accession>A0ABD1CX85</accession>
<dbReference type="AlphaFoldDB" id="A0ABD1CX85"/>
<reference evidence="9 10" key="1">
    <citation type="submission" date="2024-05" db="EMBL/GenBank/DDBJ databases">
        <title>Culex pipiens pipiens assembly and annotation.</title>
        <authorList>
            <person name="Alout H."/>
            <person name="Durand T."/>
        </authorList>
    </citation>
    <scope>NUCLEOTIDE SEQUENCE [LARGE SCALE GENOMIC DNA]</scope>
    <source>
        <strain evidence="9">HA-2024</strain>
        <tissue evidence="9">Whole body</tissue>
    </source>
</reference>
<evidence type="ECO:0000256" key="2">
    <source>
        <dbReference type="ARBA" id="ARBA00004613"/>
    </source>
</evidence>
<dbReference type="PRINTS" id="PR01366">
    <property type="entry name" value="ROYALJELLY"/>
</dbReference>
<name>A0ABD1CX85_CULPP</name>
<dbReference type="PANTHER" id="PTHR10009">
    <property type="entry name" value="PROTEIN YELLOW-RELATED"/>
    <property type="match status" value="1"/>
</dbReference>
<comment type="function">
    <text evidence="1">Controls the pigmentation pattern of the adult cuticle and larval mouth parts.</text>
</comment>
<gene>
    <name evidence="9" type="ORF">pipiens_003488</name>
</gene>